<evidence type="ECO:0000313" key="2">
    <source>
        <dbReference type="Proteomes" id="UP001237448"/>
    </source>
</evidence>
<dbReference type="RefSeq" id="WP_307427063.1">
    <property type="nucleotide sequence ID" value="NZ_JAUSVK010000001.1"/>
</dbReference>
<organism evidence="1 2">
    <name type="scientific">Labrys monachus</name>
    <dbReference type="NCBI Taxonomy" id="217067"/>
    <lineage>
        <taxon>Bacteria</taxon>
        <taxon>Pseudomonadati</taxon>
        <taxon>Pseudomonadota</taxon>
        <taxon>Alphaproteobacteria</taxon>
        <taxon>Hyphomicrobiales</taxon>
        <taxon>Xanthobacteraceae</taxon>
        <taxon>Labrys</taxon>
    </lineage>
</organism>
<proteinExistence type="predicted"/>
<evidence type="ECO:0000313" key="1">
    <source>
        <dbReference type="EMBL" id="MDQ0392736.1"/>
    </source>
</evidence>
<dbReference type="EMBL" id="JAUSVK010000001">
    <property type="protein sequence ID" value="MDQ0392736.1"/>
    <property type="molecule type" value="Genomic_DNA"/>
</dbReference>
<gene>
    <name evidence="1" type="ORF">J3R73_002528</name>
</gene>
<sequence length="94" mass="10032">MNDSIRKACYAAVMANHKFKVGQLVAPAAAAAKPASSSTYEIVSLLPSEGQEPRYRVKRSGSPERVVVESQLVFVADAPVKPQRSSISISGSKK</sequence>
<keyword evidence="2" id="KW-1185">Reference proteome</keyword>
<dbReference type="Proteomes" id="UP001237448">
    <property type="component" value="Unassembled WGS sequence"/>
</dbReference>
<reference evidence="1 2" key="1">
    <citation type="submission" date="2023-07" db="EMBL/GenBank/DDBJ databases">
        <title>Genomic Encyclopedia of Type Strains, Phase IV (KMG-IV): sequencing the most valuable type-strain genomes for metagenomic binning, comparative biology and taxonomic classification.</title>
        <authorList>
            <person name="Goeker M."/>
        </authorList>
    </citation>
    <scope>NUCLEOTIDE SEQUENCE [LARGE SCALE GENOMIC DNA]</scope>
    <source>
        <strain evidence="1 2">DSM 5896</strain>
    </source>
</reference>
<protein>
    <submittedName>
        <fullName evidence="1">Uncharacterized protein</fullName>
    </submittedName>
</protein>
<name>A0ABU0FDZ4_9HYPH</name>
<accession>A0ABU0FDZ4</accession>
<comment type="caution">
    <text evidence="1">The sequence shown here is derived from an EMBL/GenBank/DDBJ whole genome shotgun (WGS) entry which is preliminary data.</text>
</comment>